<evidence type="ECO:0000259" key="1">
    <source>
        <dbReference type="Pfam" id="PF01850"/>
    </source>
</evidence>
<proteinExistence type="predicted"/>
<dbReference type="AlphaFoldDB" id="A0A170PGS4"/>
<feature type="domain" description="PIN" evidence="1">
    <location>
        <begin position="11"/>
        <end position="130"/>
    </location>
</feature>
<protein>
    <submittedName>
        <fullName evidence="2">PilT protein domain protein</fullName>
    </submittedName>
</protein>
<dbReference type="Pfam" id="PF01850">
    <property type="entry name" value="PIN"/>
    <property type="match status" value="1"/>
</dbReference>
<dbReference type="InterPro" id="IPR052106">
    <property type="entry name" value="PINc/VapC_TA"/>
</dbReference>
<gene>
    <name evidence="2" type="ORF">CFX0092_A2039</name>
</gene>
<dbReference type="RefSeq" id="WP_197699743.1">
    <property type="nucleotide sequence ID" value="NZ_LN890655.1"/>
</dbReference>
<dbReference type="InterPro" id="IPR002716">
    <property type="entry name" value="PIN_dom"/>
</dbReference>
<dbReference type="Proteomes" id="UP000215027">
    <property type="component" value="Chromosome I"/>
</dbReference>
<name>A0A170PGS4_9CHLR</name>
<reference evidence="2" key="1">
    <citation type="submission" date="2016-01" db="EMBL/GenBank/DDBJ databases">
        <authorList>
            <person name="Mcilroy J.S."/>
            <person name="Karst M S."/>
            <person name="Albertsen M."/>
        </authorList>
    </citation>
    <scope>NUCLEOTIDE SEQUENCE</scope>
    <source>
        <strain evidence="2">Cfx-K</strain>
    </source>
</reference>
<dbReference type="Gene3D" id="3.40.50.1010">
    <property type="entry name" value="5'-nuclease"/>
    <property type="match status" value="1"/>
</dbReference>
<sequence>MNVTEMEGFFFLDTNILIYAHDKTEPEKQEIAIQLVRNALLTGRGIISTQVVQEFLHAARRKFRQPMSFEECHKHLQDVLQPLCAYFPSISTYDRALLIVEETGFHFYDALIVAAAVESGCGVLLTEDLQHGRKIGNLTILNPFAE</sequence>
<evidence type="ECO:0000313" key="3">
    <source>
        <dbReference type="Proteomes" id="UP000215027"/>
    </source>
</evidence>
<organism evidence="2 3">
    <name type="scientific">Candidatus Promineifilum breve</name>
    <dbReference type="NCBI Taxonomy" id="1806508"/>
    <lineage>
        <taxon>Bacteria</taxon>
        <taxon>Bacillati</taxon>
        <taxon>Chloroflexota</taxon>
        <taxon>Ardenticatenia</taxon>
        <taxon>Candidatus Promineifilales</taxon>
        <taxon>Candidatus Promineifilaceae</taxon>
        <taxon>Candidatus Promineifilum</taxon>
    </lineage>
</organism>
<keyword evidence="3" id="KW-1185">Reference proteome</keyword>
<dbReference type="CDD" id="cd18692">
    <property type="entry name" value="PIN_VapC-like"/>
    <property type="match status" value="1"/>
</dbReference>
<dbReference type="PANTHER" id="PTHR38826">
    <property type="entry name" value="RIBONUCLEASE VAPC13"/>
    <property type="match status" value="1"/>
</dbReference>
<dbReference type="InterPro" id="IPR029060">
    <property type="entry name" value="PIN-like_dom_sf"/>
</dbReference>
<evidence type="ECO:0000313" key="2">
    <source>
        <dbReference type="EMBL" id="CUS03917.2"/>
    </source>
</evidence>
<dbReference type="KEGG" id="pbf:CFX0092_A2039"/>
<dbReference type="SUPFAM" id="SSF88723">
    <property type="entry name" value="PIN domain-like"/>
    <property type="match status" value="1"/>
</dbReference>
<dbReference type="PANTHER" id="PTHR38826:SF5">
    <property type="entry name" value="RIBONUCLEASE VAPC13"/>
    <property type="match status" value="1"/>
</dbReference>
<accession>A0A170PGS4</accession>
<dbReference type="EMBL" id="LN890655">
    <property type="protein sequence ID" value="CUS03917.2"/>
    <property type="molecule type" value="Genomic_DNA"/>
</dbReference>